<feature type="region of interest" description="Disordered" evidence="1">
    <location>
        <begin position="158"/>
        <end position="194"/>
    </location>
</feature>
<name>A0AAP0QSN2_9ROSI</name>
<gene>
    <name evidence="2" type="ORF">WN944_017055</name>
</gene>
<feature type="region of interest" description="Disordered" evidence="1">
    <location>
        <begin position="105"/>
        <end position="127"/>
    </location>
</feature>
<evidence type="ECO:0000313" key="3">
    <source>
        <dbReference type="Proteomes" id="UP001428341"/>
    </source>
</evidence>
<accession>A0AAP0QSN2</accession>
<protein>
    <submittedName>
        <fullName evidence="2">Uncharacterized protein</fullName>
    </submittedName>
</protein>
<dbReference type="PANTHER" id="PTHR36775">
    <property type="entry name" value="LYR MOTIF PROTEIN"/>
    <property type="match status" value="1"/>
</dbReference>
<dbReference type="AlphaFoldDB" id="A0AAP0QSN2"/>
<evidence type="ECO:0000256" key="1">
    <source>
        <dbReference type="SAM" id="MobiDB-lite"/>
    </source>
</evidence>
<sequence>MSHSHKPLDSRHSIDSCALQLHNWRPFHLQNPLDSSDSTKPSYSPSSWVHTKRPCLSDRATSFSIIDAAAIDLSKLSLFDDDNVIKPMTAATAPQNRGGYRLIARKRRRRGSRSVSGRSSDRSGTRRCCSVGASAAYGTCSDFPVAVGTDSSGELFGNGEANWASDVSEARNSRRERDNGNGSGEKENSGTGFGGQVGCLEAQVLGNESGYGSEPGYRGDAEFGYGDELDEEEEDAKLLFWGNRFGGNSMKKVNTIIPIIHLIGSLTKTRFVNRLRHPISKSTLSDSSENTADVDSKMEMVGENTFTDQKSHHRCRRKKHDCRMVDALRYSMDGGHTLFFIPEGFWTCLYYYYREAS</sequence>
<organism evidence="2 3">
    <name type="scientific">Citrus x changshan-huyou</name>
    <dbReference type="NCBI Taxonomy" id="2935761"/>
    <lineage>
        <taxon>Eukaryota</taxon>
        <taxon>Viridiplantae</taxon>
        <taxon>Streptophyta</taxon>
        <taxon>Embryophyta</taxon>
        <taxon>Tracheophyta</taxon>
        <taxon>Spermatophyta</taxon>
        <taxon>Magnoliopsida</taxon>
        <taxon>eudicotyledons</taxon>
        <taxon>Gunneridae</taxon>
        <taxon>Pentapetalae</taxon>
        <taxon>rosids</taxon>
        <taxon>malvids</taxon>
        <taxon>Sapindales</taxon>
        <taxon>Rutaceae</taxon>
        <taxon>Aurantioideae</taxon>
        <taxon>Citrus</taxon>
    </lineage>
</organism>
<keyword evidence="3" id="KW-1185">Reference proteome</keyword>
<dbReference type="PANTHER" id="PTHR36775:SF1">
    <property type="entry name" value="LYR MOTIF PROTEIN"/>
    <property type="match status" value="1"/>
</dbReference>
<dbReference type="EMBL" id="JBCGBO010000005">
    <property type="protein sequence ID" value="KAK9201847.1"/>
    <property type="molecule type" value="Genomic_DNA"/>
</dbReference>
<dbReference type="Proteomes" id="UP001428341">
    <property type="component" value="Unassembled WGS sequence"/>
</dbReference>
<comment type="caution">
    <text evidence="2">The sequence shown here is derived from an EMBL/GenBank/DDBJ whole genome shotgun (WGS) entry which is preliminary data.</text>
</comment>
<reference evidence="2 3" key="1">
    <citation type="submission" date="2024-05" db="EMBL/GenBank/DDBJ databases">
        <title>Haplotype-resolved chromosome-level genome assembly of Huyou (Citrus changshanensis).</title>
        <authorList>
            <person name="Miao C."/>
            <person name="Chen W."/>
            <person name="Wu Y."/>
            <person name="Wang L."/>
            <person name="Zhao S."/>
            <person name="Grierson D."/>
            <person name="Xu C."/>
            <person name="Chen K."/>
        </authorList>
    </citation>
    <scope>NUCLEOTIDE SEQUENCE [LARGE SCALE GENOMIC DNA]</scope>
    <source>
        <strain evidence="2">01-14</strain>
        <tissue evidence="2">Leaf</tissue>
    </source>
</reference>
<feature type="compositionally biased region" description="Basic and acidic residues" evidence="1">
    <location>
        <begin position="168"/>
        <end position="188"/>
    </location>
</feature>
<evidence type="ECO:0000313" key="2">
    <source>
        <dbReference type="EMBL" id="KAK9201847.1"/>
    </source>
</evidence>
<proteinExistence type="predicted"/>